<dbReference type="InterPro" id="IPR017983">
    <property type="entry name" value="GPCR_2_secretin-like_CS"/>
</dbReference>
<dbReference type="Proteomes" id="UP000662637">
    <property type="component" value="Unassembled WGS sequence"/>
</dbReference>
<keyword evidence="3" id="KW-1003">Cell membrane</keyword>
<comment type="function">
    <text evidence="16">Endothelial orphan receptor that acts as a key regulator of angiogenesis.</text>
</comment>
<keyword evidence="13 25" id="KW-0675">Receptor</keyword>
<dbReference type="PROSITE" id="PS01186">
    <property type="entry name" value="EGF_2"/>
    <property type="match status" value="1"/>
</dbReference>
<feature type="signal peptide" evidence="21">
    <location>
        <begin position="1"/>
        <end position="19"/>
    </location>
</feature>
<evidence type="ECO:0000256" key="11">
    <source>
        <dbReference type="ARBA" id="ARBA00023136"/>
    </source>
</evidence>
<keyword evidence="15" id="KW-0807">Transducer</keyword>
<evidence type="ECO:0000256" key="8">
    <source>
        <dbReference type="ARBA" id="ARBA00022837"/>
    </source>
</evidence>
<feature type="transmembrane region" description="Helical" evidence="20">
    <location>
        <begin position="535"/>
        <end position="556"/>
    </location>
</feature>
<dbReference type="Pfam" id="PF07645">
    <property type="entry name" value="EGF_CA"/>
    <property type="match status" value="1"/>
</dbReference>
<dbReference type="SMART" id="SM00181">
    <property type="entry name" value="EGF"/>
    <property type="match status" value="2"/>
</dbReference>
<comment type="subunit">
    <text evidence="17">Heterodimer of 2 chains generated by proteolytic processing; the large extracellular N-terminal fragment and the membrane-bound C-terminal fragment predominantly remain associated and non-covalently linked.</text>
</comment>
<evidence type="ECO:0000256" key="20">
    <source>
        <dbReference type="SAM" id="Phobius"/>
    </source>
</evidence>
<dbReference type="InterPro" id="IPR000832">
    <property type="entry name" value="GPCR_2_secretin-like"/>
</dbReference>
<dbReference type="InterPro" id="IPR049883">
    <property type="entry name" value="NOTCH1_EGF-like"/>
</dbReference>
<evidence type="ECO:0000256" key="3">
    <source>
        <dbReference type="ARBA" id="ARBA00022475"/>
    </source>
</evidence>
<dbReference type="SUPFAM" id="SSF57196">
    <property type="entry name" value="EGF/Laminin"/>
    <property type="match status" value="1"/>
</dbReference>
<dbReference type="InterPro" id="IPR001881">
    <property type="entry name" value="EGF-like_Ca-bd_dom"/>
</dbReference>
<dbReference type="GO" id="GO:0004930">
    <property type="term" value="F:G protein-coupled receptor activity"/>
    <property type="evidence" value="ECO:0007669"/>
    <property type="project" value="UniProtKB-KW"/>
</dbReference>
<dbReference type="FunFam" id="2.60.220.50:FF:000010">
    <property type="entry name" value="adhesion G protein-coupled receptor L4 isoform X1"/>
    <property type="match status" value="1"/>
</dbReference>
<dbReference type="PROSITE" id="PS00010">
    <property type="entry name" value="ASX_HYDROXYL"/>
    <property type="match status" value="1"/>
</dbReference>
<dbReference type="Gene3D" id="1.20.1070.10">
    <property type="entry name" value="Rhodopsin 7-helix transmembrane proteins"/>
    <property type="match status" value="1"/>
</dbReference>
<evidence type="ECO:0000256" key="17">
    <source>
        <dbReference type="ARBA" id="ARBA00062953"/>
    </source>
</evidence>
<dbReference type="InterPro" id="IPR018097">
    <property type="entry name" value="EGF_Ca-bd_CS"/>
</dbReference>
<dbReference type="EMBL" id="WJEC01006487">
    <property type="protein sequence ID" value="KAF7472680.1"/>
    <property type="molecule type" value="Genomic_DNA"/>
</dbReference>
<feature type="transmembrane region" description="Helical" evidence="20">
    <location>
        <begin position="571"/>
        <end position="594"/>
    </location>
</feature>
<feature type="transmembrane region" description="Helical" evidence="20">
    <location>
        <begin position="496"/>
        <end position="523"/>
    </location>
</feature>
<evidence type="ECO:0000256" key="19">
    <source>
        <dbReference type="PROSITE-ProRule" id="PRU00076"/>
    </source>
</evidence>
<feature type="transmembrane region" description="Helical" evidence="20">
    <location>
        <begin position="433"/>
        <end position="453"/>
    </location>
</feature>
<dbReference type="InterPro" id="IPR057244">
    <property type="entry name" value="GAIN_B"/>
</dbReference>
<dbReference type="Pfam" id="PF01825">
    <property type="entry name" value="GPS"/>
    <property type="match status" value="1"/>
</dbReference>
<dbReference type="GO" id="GO:0005509">
    <property type="term" value="F:calcium ion binding"/>
    <property type="evidence" value="ECO:0007669"/>
    <property type="project" value="InterPro"/>
</dbReference>
<evidence type="ECO:0000256" key="2">
    <source>
        <dbReference type="ARBA" id="ARBA00007343"/>
    </source>
</evidence>
<evidence type="ECO:0000256" key="5">
    <source>
        <dbReference type="ARBA" id="ARBA00022692"/>
    </source>
</evidence>
<accession>A0A834UWG1</accession>
<evidence type="ECO:0000256" key="6">
    <source>
        <dbReference type="ARBA" id="ARBA00022729"/>
    </source>
</evidence>
<evidence type="ECO:0000256" key="21">
    <source>
        <dbReference type="SAM" id="SignalP"/>
    </source>
</evidence>
<dbReference type="PROSITE" id="PS01187">
    <property type="entry name" value="EGF_CA"/>
    <property type="match status" value="1"/>
</dbReference>
<evidence type="ECO:0000313" key="25">
    <source>
        <dbReference type="EMBL" id="KAF7472680.1"/>
    </source>
</evidence>
<dbReference type="PRINTS" id="PR00249">
    <property type="entry name" value="GPCRSECRETIN"/>
</dbReference>
<dbReference type="PROSITE" id="PS50026">
    <property type="entry name" value="EGF_3"/>
    <property type="match status" value="1"/>
</dbReference>
<dbReference type="FunFam" id="1.20.1070.10:FF:000064">
    <property type="entry name" value="adhesion G protein-coupled receptor L4 isoform X1"/>
    <property type="match status" value="1"/>
</dbReference>
<name>A0A834UWG1_MARMO</name>
<keyword evidence="5 20" id="KW-0812">Transmembrane</keyword>
<keyword evidence="10" id="KW-0297">G-protein coupled receptor</keyword>
<dbReference type="PROSITE" id="PS50261">
    <property type="entry name" value="G_PROTEIN_RECEP_F2_4"/>
    <property type="match status" value="1"/>
</dbReference>
<dbReference type="Pfam" id="PF16489">
    <property type="entry name" value="GAIN"/>
    <property type="match status" value="1"/>
</dbReference>
<reference evidence="25" key="1">
    <citation type="submission" date="2020-08" db="EMBL/GenBank/DDBJ databases">
        <authorList>
            <person name="Shumante A."/>
            <person name="Zimin A.V."/>
            <person name="Puiu D."/>
            <person name="Salzberg S.L."/>
        </authorList>
    </citation>
    <scope>NUCLEOTIDE SEQUENCE</scope>
    <source>
        <strain evidence="25">WC2-LM</strain>
        <tissue evidence="25">Liver</tissue>
    </source>
</reference>
<keyword evidence="7" id="KW-0677">Repeat</keyword>
<keyword evidence="9 20" id="KW-1133">Transmembrane helix</keyword>
<evidence type="ECO:0000256" key="18">
    <source>
        <dbReference type="ARBA" id="ARBA00070293"/>
    </source>
</evidence>
<evidence type="ECO:0000256" key="9">
    <source>
        <dbReference type="ARBA" id="ARBA00022989"/>
    </source>
</evidence>
<feature type="domain" description="GAIN-B" evidence="23">
    <location>
        <begin position="244"/>
        <end position="419"/>
    </location>
</feature>
<evidence type="ECO:0000256" key="7">
    <source>
        <dbReference type="ARBA" id="ARBA00022737"/>
    </source>
</evidence>
<evidence type="ECO:0000256" key="16">
    <source>
        <dbReference type="ARBA" id="ARBA00056160"/>
    </source>
</evidence>
<proteinExistence type="inferred from homology"/>
<evidence type="ECO:0000256" key="13">
    <source>
        <dbReference type="ARBA" id="ARBA00023170"/>
    </source>
</evidence>
<dbReference type="Gene3D" id="2.10.25.10">
    <property type="entry name" value="Laminin"/>
    <property type="match status" value="1"/>
</dbReference>
<dbReference type="Gene3D" id="2.60.220.50">
    <property type="match status" value="1"/>
</dbReference>
<dbReference type="InterPro" id="IPR000203">
    <property type="entry name" value="GPS"/>
</dbReference>
<keyword evidence="6 21" id="KW-0732">Signal</keyword>
<organism evidence="25 26">
    <name type="scientific">Marmota monax</name>
    <name type="common">Woodchuck</name>
    <dbReference type="NCBI Taxonomy" id="9995"/>
    <lineage>
        <taxon>Eukaryota</taxon>
        <taxon>Metazoa</taxon>
        <taxon>Chordata</taxon>
        <taxon>Craniata</taxon>
        <taxon>Vertebrata</taxon>
        <taxon>Euteleostomi</taxon>
        <taxon>Mammalia</taxon>
        <taxon>Eutheria</taxon>
        <taxon>Euarchontoglires</taxon>
        <taxon>Glires</taxon>
        <taxon>Rodentia</taxon>
        <taxon>Sciuromorpha</taxon>
        <taxon>Sciuridae</taxon>
        <taxon>Xerinae</taxon>
        <taxon>Marmotini</taxon>
        <taxon>Marmota</taxon>
    </lineage>
</organism>
<dbReference type="SMART" id="SM00303">
    <property type="entry name" value="GPS"/>
    <property type="match status" value="1"/>
</dbReference>
<dbReference type="PANTHER" id="PTHR12011:SF59">
    <property type="entry name" value="ADHESION G PROTEIN-COUPLED RECEPTOR L4"/>
    <property type="match status" value="1"/>
</dbReference>
<feature type="transmembrane region" description="Helical" evidence="20">
    <location>
        <begin position="465"/>
        <end position="484"/>
    </location>
</feature>
<evidence type="ECO:0000313" key="26">
    <source>
        <dbReference type="Proteomes" id="UP000662637"/>
    </source>
</evidence>
<dbReference type="Pfam" id="PF00002">
    <property type="entry name" value="7tm_2"/>
    <property type="match status" value="1"/>
</dbReference>
<dbReference type="GO" id="GO:0005886">
    <property type="term" value="C:plasma membrane"/>
    <property type="evidence" value="ECO:0007669"/>
    <property type="project" value="UniProtKB-SubCell"/>
</dbReference>
<dbReference type="InterPro" id="IPR000742">
    <property type="entry name" value="EGF"/>
</dbReference>
<evidence type="ECO:0000256" key="14">
    <source>
        <dbReference type="ARBA" id="ARBA00023180"/>
    </source>
</evidence>
<evidence type="ECO:0000256" key="4">
    <source>
        <dbReference type="ARBA" id="ARBA00022536"/>
    </source>
</evidence>
<dbReference type="GO" id="GO:0007189">
    <property type="term" value="P:adenylate cyclase-activating G protein-coupled receptor signaling pathway"/>
    <property type="evidence" value="ECO:0007669"/>
    <property type="project" value="TreeGrafter"/>
</dbReference>
<evidence type="ECO:0000259" key="24">
    <source>
        <dbReference type="PROSITE" id="PS50261"/>
    </source>
</evidence>
<evidence type="ECO:0000256" key="1">
    <source>
        <dbReference type="ARBA" id="ARBA00004651"/>
    </source>
</evidence>
<dbReference type="FunFam" id="2.10.25.10:FF:000526">
    <property type="entry name" value="Dumpy, isoform J"/>
    <property type="match status" value="1"/>
</dbReference>
<dbReference type="SMART" id="SM00179">
    <property type="entry name" value="EGF_CA"/>
    <property type="match status" value="1"/>
</dbReference>
<dbReference type="AlphaFoldDB" id="A0A834UWG1"/>
<dbReference type="InterPro" id="IPR032471">
    <property type="entry name" value="AGRL2-4_GAIN_subdom_A"/>
</dbReference>
<evidence type="ECO:0000259" key="23">
    <source>
        <dbReference type="PROSITE" id="PS50221"/>
    </source>
</evidence>
<gene>
    <name evidence="25" type="ORF">GHT09_016481</name>
</gene>
<comment type="caution">
    <text evidence="19">Lacks conserved residue(s) required for the propagation of feature annotation.</text>
</comment>
<dbReference type="InterPro" id="IPR046338">
    <property type="entry name" value="GAIN_dom_sf"/>
</dbReference>
<dbReference type="FunFam" id="2.10.25.10:FF:000586">
    <property type="entry name" value="EGF, latrophilin seven transmembrane domain-containing protein 1"/>
    <property type="match status" value="1"/>
</dbReference>
<dbReference type="PANTHER" id="PTHR12011">
    <property type="entry name" value="ADHESION G-PROTEIN COUPLED RECEPTOR"/>
    <property type="match status" value="1"/>
</dbReference>
<sequence>MKLLPLLVGFSTLLNCAHTQNCTKTPCLSNAKCEIRNGVEACYCNLGFTGNGVTICKDDNECGNLTQPCGENANCTNTEGSYYCMCAPGFRSSNNQDRFITNDGTICIENVNANCHLDNACIAKNINKTLKKMGLIKEPMALLQEVYRNSVTELSPTDVITYIEILAESSPLLGYMNNTISAKDTFSNATLTEFVKTMNNFVQKDTLIIWDKLSTNHRRAYLTKLMHTAEQVTLRISQNFQKSTQFDTNSTDVAFKVFCFDSYHMKHIHPHMNVDGDYIKIFPKRKAAYNSDGNVAVAFLYYKSIGPLLSSSDNFLLEPQSSDNSEEEERVISSVISVSVNSNPPTLYELEKITFTLSHIKITDKYRTQCAFWNYSPDTMNGSWSLEGCELIYSNETHTSCRCNHLTHFAILMSSSSSIGIKDYNILTRITQLGIIISLICLAICIFTFWFFSEIQSTRTTIHKNLCCSLFLAELVFLVGINTNTNKLFCSIIAGLLHYFFLAAFAWMCIEGIHLYLIVVGVIYNKGFLHKNFYIFGYLSPAVVVGFSAALGYRYYGTTKVCWLSTENNFIWSFIGPACLIILVNLLAFGVIIYKVFRHTAGLKPEVSCYENIRSCARGALALLFLLGTTWIFGVLHVVHASVVTAYLFTVSNAFQGMFIFLFLCVLSRKVSNLLFCQHHNTFT</sequence>
<dbReference type="PROSITE" id="PS00650">
    <property type="entry name" value="G_PROTEIN_RECEP_F2_2"/>
    <property type="match status" value="1"/>
</dbReference>
<comment type="caution">
    <text evidence="25">The sequence shown here is derived from an EMBL/GenBank/DDBJ whole genome shotgun (WGS) entry which is preliminary data.</text>
</comment>
<dbReference type="InterPro" id="IPR017981">
    <property type="entry name" value="GPCR_2-like_7TM"/>
</dbReference>
<comment type="subcellular location">
    <subcellularLocation>
        <location evidence="1">Cell membrane</location>
        <topology evidence="1">Multi-pass membrane protein</topology>
    </subcellularLocation>
</comment>
<keyword evidence="11 20" id="KW-0472">Membrane</keyword>
<dbReference type="InterPro" id="IPR000152">
    <property type="entry name" value="EGF-type_Asp/Asn_hydroxyl_site"/>
</dbReference>
<keyword evidence="12" id="KW-1015">Disulfide bond</keyword>
<evidence type="ECO:0000259" key="22">
    <source>
        <dbReference type="PROSITE" id="PS50026"/>
    </source>
</evidence>
<evidence type="ECO:0000256" key="15">
    <source>
        <dbReference type="ARBA" id="ARBA00023224"/>
    </source>
</evidence>
<feature type="transmembrane region" description="Helical" evidence="20">
    <location>
        <begin position="646"/>
        <end position="667"/>
    </location>
</feature>
<keyword evidence="4 19" id="KW-0245">EGF-like domain</keyword>
<feature type="domain" description="G-protein coupled receptors family 2 profile 2" evidence="24">
    <location>
        <begin position="427"/>
        <end position="668"/>
    </location>
</feature>
<feature type="domain" description="EGF-like" evidence="22">
    <location>
        <begin position="58"/>
        <end position="96"/>
    </location>
</feature>
<keyword evidence="14" id="KW-0325">Glycoprotein</keyword>
<evidence type="ECO:0000256" key="10">
    <source>
        <dbReference type="ARBA" id="ARBA00023040"/>
    </source>
</evidence>
<feature type="chain" id="PRO_5032928983" description="Adhesion G protein-coupled receptor L4" evidence="21">
    <location>
        <begin position="20"/>
        <end position="684"/>
    </location>
</feature>
<comment type="similarity">
    <text evidence="2">Belongs to the G-protein coupled receptor 2 family. Adhesion G-protein coupled receptor (ADGR) subfamily.</text>
</comment>
<dbReference type="PROSITE" id="PS50221">
    <property type="entry name" value="GAIN_B"/>
    <property type="match status" value="1"/>
</dbReference>
<keyword evidence="8" id="KW-0106">Calcium</keyword>
<dbReference type="CDD" id="cd00054">
    <property type="entry name" value="EGF_CA"/>
    <property type="match status" value="1"/>
</dbReference>
<dbReference type="GO" id="GO:0007166">
    <property type="term" value="P:cell surface receptor signaling pathway"/>
    <property type="evidence" value="ECO:0007669"/>
    <property type="project" value="InterPro"/>
</dbReference>
<evidence type="ECO:0000256" key="12">
    <source>
        <dbReference type="ARBA" id="ARBA00023157"/>
    </source>
</evidence>
<feature type="transmembrane region" description="Helical" evidence="20">
    <location>
        <begin position="620"/>
        <end position="640"/>
    </location>
</feature>
<protein>
    <recommendedName>
        <fullName evidence="18">Adhesion G protein-coupled receptor L4</fullName>
    </recommendedName>
</protein>